<keyword evidence="4" id="KW-0479">Metal-binding</keyword>
<keyword evidence="7" id="KW-0378">Hydrolase</keyword>
<organism evidence="18 19">
    <name type="scientific">Cystobacter ferrugineus</name>
    <dbReference type="NCBI Taxonomy" id="83449"/>
    <lineage>
        <taxon>Bacteria</taxon>
        <taxon>Pseudomonadati</taxon>
        <taxon>Myxococcota</taxon>
        <taxon>Myxococcia</taxon>
        <taxon>Myxococcales</taxon>
        <taxon>Cystobacterineae</taxon>
        <taxon>Archangiaceae</taxon>
        <taxon>Cystobacter</taxon>
    </lineage>
</organism>
<gene>
    <name evidence="18" type="ORF">BON30_35040</name>
</gene>
<evidence type="ECO:0000256" key="10">
    <source>
        <dbReference type="ARBA" id="ARBA00023204"/>
    </source>
</evidence>
<keyword evidence="6 15" id="KW-0863">Zinc-finger</keyword>
<evidence type="ECO:0000256" key="7">
    <source>
        <dbReference type="ARBA" id="ARBA00022801"/>
    </source>
</evidence>
<comment type="caution">
    <text evidence="18">The sequence shown here is derived from an EMBL/GenBank/DDBJ whole genome shotgun (WGS) entry which is preliminary data.</text>
</comment>
<evidence type="ECO:0000256" key="2">
    <source>
        <dbReference type="ARBA" id="ARBA00009409"/>
    </source>
</evidence>
<evidence type="ECO:0000259" key="16">
    <source>
        <dbReference type="PROSITE" id="PS51066"/>
    </source>
</evidence>
<dbReference type="InterPro" id="IPR012319">
    <property type="entry name" value="FPG_cat"/>
</dbReference>
<protein>
    <recommendedName>
        <fullName evidence="3">DNA-(apurinic or apyrimidinic site) lyase</fullName>
        <ecNumber evidence="3">4.2.99.18</ecNumber>
    </recommendedName>
</protein>
<dbReference type="SUPFAM" id="SSF81624">
    <property type="entry name" value="N-terminal domain of MutM-like DNA repair proteins"/>
    <property type="match status" value="1"/>
</dbReference>
<dbReference type="Gene3D" id="3.20.190.10">
    <property type="entry name" value="MutM-like, N-terminal"/>
    <property type="match status" value="1"/>
</dbReference>
<keyword evidence="19" id="KW-1185">Reference proteome</keyword>
<reference evidence="19" key="1">
    <citation type="submission" date="2016-11" db="EMBL/GenBank/DDBJ databases">
        <authorList>
            <person name="Shukria A."/>
            <person name="Stevens D.C."/>
        </authorList>
    </citation>
    <scope>NUCLEOTIDE SEQUENCE [LARGE SCALE GENOMIC DNA]</scope>
    <source>
        <strain evidence="19">Cbfe23</strain>
    </source>
</reference>
<evidence type="ECO:0000256" key="12">
    <source>
        <dbReference type="ARBA" id="ARBA00023268"/>
    </source>
</evidence>
<evidence type="ECO:0000256" key="13">
    <source>
        <dbReference type="ARBA" id="ARBA00023295"/>
    </source>
</evidence>
<comment type="similarity">
    <text evidence="2">Belongs to the FPG family.</text>
</comment>
<evidence type="ECO:0000259" key="17">
    <source>
        <dbReference type="PROSITE" id="PS51068"/>
    </source>
</evidence>
<evidence type="ECO:0000313" key="19">
    <source>
        <dbReference type="Proteomes" id="UP000182229"/>
    </source>
</evidence>
<dbReference type="PANTHER" id="PTHR42697">
    <property type="entry name" value="ENDONUCLEASE 8"/>
    <property type="match status" value="1"/>
</dbReference>
<evidence type="ECO:0000256" key="6">
    <source>
        <dbReference type="ARBA" id="ARBA00022771"/>
    </source>
</evidence>
<evidence type="ECO:0000256" key="4">
    <source>
        <dbReference type="ARBA" id="ARBA00022723"/>
    </source>
</evidence>
<dbReference type="InterPro" id="IPR000214">
    <property type="entry name" value="Znf_DNA_glyclase/AP_lyase"/>
</dbReference>
<dbReference type="Pfam" id="PF01149">
    <property type="entry name" value="Fapy_DNA_glyco"/>
    <property type="match status" value="1"/>
</dbReference>
<name>A0A1L9B0R6_9BACT</name>
<evidence type="ECO:0000256" key="3">
    <source>
        <dbReference type="ARBA" id="ARBA00012720"/>
    </source>
</evidence>
<dbReference type="PROSITE" id="PS51068">
    <property type="entry name" value="FPG_CAT"/>
    <property type="match status" value="1"/>
</dbReference>
<keyword evidence="9" id="KW-0238">DNA-binding</keyword>
<dbReference type="InterPro" id="IPR010663">
    <property type="entry name" value="Znf_FPG/IleRS"/>
</dbReference>
<dbReference type="SUPFAM" id="SSF46946">
    <property type="entry name" value="S13-like H2TH domain"/>
    <property type="match status" value="1"/>
</dbReference>
<dbReference type="PROSITE" id="PS01242">
    <property type="entry name" value="ZF_FPG_1"/>
    <property type="match status" value="1"/>
</dbReference>
<evidence type="ECO:0000313" key="18">
    <source>
        <dbReference type="EMBL" id="OJH35850.1"/>
    </source>
</evidence>
<keyword evidence="11" id="KW-0456">Lyase</keyword>
<dbReference type="OrthoDB" id="9800855at2"/>
<evidence type="ECO:0000256" key="15">
    <source>
        <dbReference type="PROSITE-ProRule" id="PRU00391"/>
    </source>
</evidence>
<dbReference type="PANTHER" id="PTHR42697:SF1">
    <property type="entry name" value="ENDONUCLEASE 8"/>
    <property type="match status" value="1"/>
</dbReference>
<keyword evidence="12" id="KW-0511">Multifunctional enzyme</keyword>
<dbReference type="Proteomes" id="UP000182229">
    <property type="component" value="Unassembled WGS sequence"/>
</dbReference>
<dbReference type="RefSeq" id="WP_071902880.1">
    <property type="nucleotide sequence ID" value="NZ_MPIN01000012.1"/>
</dbReference>
<keyword evidence="13" id="KW-0326">Glycosidase</keyword>
<proteinExistence type="inferred from homology"/>
<dbReference type="PROSITE" id="PS51066">
    <property type="entry name" value="ZF_FPG_2"/>
    <property type="match status" value="1"/>
</dbReference>
<evidence type="ECO:0000256" key="8">
    <source>
        <dbReference type="ARBA" id="ARBA00022833"/>
    </source>
</evidence>
<sequence length="270" mass="30167">MPEGNIIHRLARVHRRWLVGRQFTADSPQGRFTQDARRLSGRTLVGVEAHGKHLFHHFEGGVHLHLHLGLVGNIRHFRSTGPAPSTACRLRLASPHATLHLSGPQRCELLSPEEEAILRARLGEDPLRPESSASRAFEALRRGRAPLATVLLDQERISGVGNILRAEALFLARLPPQLPAAELRPDDFERLWTALRELLEDAARDGRIVTPHAPPDALSIPGRRREDRFCVYARGGQPCPRCSTSITRLSLSGRGLFFCPRCQAPRRGRR</sequence>
<feature type="domain" description="Formamidopyrimidine-DNA glycosylase catalytic" evidence="17">
    <location>
        <begin position="2"/>
        <end position="99"/>
    </location>
</feature>
<accession>A0A1L9B0R6</accession>
<dbReference type="CDD" id="cd08970">
    <property type="entry name" value="AcNei1_N"/>
    <property type="match status" value="1"/>
</dbReference>
<dbReference type="STRING" id="83449.BON30_35040"/>
<evidence type="ECO:0000256" key="5">
    <source>
        <dbReference type="ARBA" id="ARBA00022763"/>
    </source>
</evidence>
<keyword evidence="5" id="KW-0227">DNA damage</keyword>
<dbReference type="Pfam" id="PF06827">
    <property type="entry name" value="zf-FPG_IleRS"/>
    <property type="match status" value="1"/>
</dbReference>
<dbReference type="SMART" id="SM00898">
    <property type="entry name" value="Fapy_DNA_glyco"/>
    <property type="match status" value="1"/>
</dbReference>
<dbReference type="SMART" id="SM01232">
    <property type="entry name" value="H2TH"/>
    <property type="match status" value="1"/>
</dbReference>
<dbReference type="GO" id="GO:0140078">
    <property type="term" value="F:class I DNA-(apurinic or apyrimidinic site) endonuclease activity"/>
    <property type="evidence" value="ECO:0007669"/>
    <property type="project" value="UniProtKB-EC"/>
</dbReference>
<comment type="catalytic activity">
    <reaction evidence="14">
        <text>2'-deoxyribonucleotide-(2'-deoxyribose 5'-phosphate)-2'-deoxyribonucleotide-DNA = a 3'-end 2'-deoxyribonucleotide-(2,3-dehydro-2,3-deoxyribose 5'-phosphate)-DNA + a 5'-end 5'-phospho-2'-deoxyribonucleoside-DNA + H(+)</text>
        <dbReference type="Rhea" id="RHEA:66592"/>
        <dbReference type="Rhea" id="RHEA-COMP:13180"/>
        <dbReference type="Rhea" id="RHEA-COMP:16897"/>
        <dbReference type="Rhea" id="RHEA-COMP:17067"/>
        <dbReference type="ChEBI" id="CHEBI:15378"/>
        <dbReference type="ChEBI" id="CHEBI:136412"/>
        <dbReference type="ChEBI" id="CHEBI:157695"/>
        <dbReference type="ChEBI" id="CHEBI:167181"/>
        <dbReference type="EC" id="4.2.99.18"/>
    </reaction>
</comment>
<dbReference type="SUPFAM" id="SSF57716">
    <property type="entry name" value="Glucocorticoid receptor-like (DNA-binding domain)"/>
    <property type="match status" value="1"/>
</dbReference>
<evidence type="ECO:0000256" key="11">
    <source>
        <dbReference type="ARBA" id="ARBA00023239"/>
    </source>
</evidence>
<reference evidence="18 19" key="2">
    <citation type="submission" date="2016-12" db="EMBL/GenBank/DDBJ databases">
        <title>Draft Genome Sequence of Cystobacter ferrugineus Strain Cbfe23.</title>
        <authorList>
            <person name="Akbar S."/>
            <person name="Dowd S.E."/>
            <person name="Stevens D.C."/>
        </authorList>
    </citation>
    <scope>NUCLEOTIDE SEQUENCE [LARGE SCALE GENOMIC DNA]</scope>
    <source>
        <strain evidence="18 19">Cbfe23</strain>
    </source>
</reference>
<evidence type="ECO:0000256" key="1">
    <source>
        <dbReference type="ARBA" id="ARBA00001947"/>
    </source>
</evidence>
<evidence type="ECO:0000256" key="9">
    <source>
        <dbReference type="ARBA" id="ARBA00023125"/>
    </source>
</evidence>
<dbReference type="Gene3D" id="1.10.8.50">
    <property type="match status" value="1"/>
</dbReference>
<dbReference type="InterPro" id="IPR015886">
    <property type="entry name" value="H2TH_FPG"/>
</dbReference>
<dbReference type="GO" id="GO:0000703">
    <property type="term" value="F:oxidized pyrimidine nucleobase lesion DNA N-glycosylase activity"/>
    <property type="evidence" value="ECO:0007669"/>
    <property type="project" value="TreeGrafter"/>
</dbReference>
<evidence type="ECO:0000256" key="14">
    <source>
        <dbReference type="ARBA" id="ARBA00044632"/>
    </source>
</evidence>
<dbReference type="EC" id="4.2.99.18" evidence="3"/>
<keyword evidence="10" id="KW-0234">DNA repair</keyword>
<dbReference type="InterPro" id="IPR015887">
    <property type="entry name" value="DNA_glyclase_Znf_dom_DNA_BS"/>
</dbReference>
<dbReference type="GO" id="GO:0008270">
    <property type="term" value="F:zinc ion binding"/>
    <property type="evidence" value="ECO:0007669"/>
    <property type="project" value="UniProtKB-KW"/>
</dbReference>
<dbReference type="InterPro" id="IPR010979">
    <property type="entry name" value="Ribosomal_uS13-like_H2TH"/>
</dbReference>
<dbReference type="Pfam" id="PF06831">
    <property type="entry name" value="H2TH"/>
    <property type="match status" value="1"/>
</dbReference>
<keyword evidence="8" id="KW-0862">Zinc</keyword>
<dbReference type="InterPro" id="IPR035937">
    <property type="entry name" value="FPG_N"/>
</dbReference>
<dbReference type="EMBL" id="MPIN01000012">
    <property type="protein sequence ID" value="OJH35850.1"/>
    <property type="molecule type" value="Genomic_DNA"/>
</dbReference>
<feature type="domain" description="FPG-type" evidence="16">
    <location>
        <begin position="230"/>
        <end position="264"/>
    </location>
</feature>
<dbReference type="GO" id="GO:0006284">
    <property type="term" value="P:base-excision repair"/>
    <property type="evidence" value="ECO:0007669"/>
    <property type="project" value="InterPro"/>
</dbReference>
<comment type="cofactor">
    <cofactor evidence="1">
        <name>Zn(2+)</name>
        <dbReference type="ChEBI" id="CHEBI:29105"/>
    </cofactor>
</comment>
<dbReference type="GO" id="GO:0003684">
    <property type="term" value="F:damaged DNA binding"/>
    <property type="evidence" value="ECO:0007669"/>
    <property type="project" value="InterPro"/>
</dbReference>
<dbReference type="AlphaFoldDB" id="A0A1L9B0R6"/>